<evidence type="ECO:0000256" key="3">
    <source>
        <dbReference type="ARBA" id="ARBA00023242"/>
    </source>
</evidence>
<evidence type="ECO:0000313" key="8">
    <source>
        <dbReference type="Proteomes" id="UP000275772"/>
    </source>
</evidence>
<dbReference type="EMBL" id="UNSH01000086">
    <property type="protein sequence ID" value="SZF06073.1"/>
    <property type="molecule type" value="Genomic_DNA"/>
</dbReference>
<dbReference type="Pfam" id="PF12460">
    <property type="entry name" value="MMS19_C"/>
    <property type="match status" value="1"/>
</dbReference>
<feature type="domain" description="MMS19 N-terminal" evidence="6">
    <location>
        <begin position="57"/>
        <end position="327"/>
    </location>
</feature>
<reference evidence="7 8" key="1">
    <citation type="submission" date="2017-11" db="EMBL/GenBank/DDBJ databases">
        <authorList>
            <person name="Kracher B."/>
        </authorList>
    </citation>
    <scope>NUCLEOTIDE SEQUENCE [LARGE SCALE GENOMIC DNA]</scope>
    <source>
        <strain evidence="7 8">RACE1</strain>
    </source>
</reference>
<dbReference type="InterPro" id="IPR029240">
    <property type="entry name" value="MMS19_N"/>
</dbReference>
<name>A0A383V0D5_BLUHO</name>
<comment type="subcellular location">
    <subcellularLocation>
        <location evidence="1 4">Nucleus</location>
    </subcellularLocation>
</comment>
<evidence type="ECO:0000259" key="5">
    <source>
        <dbReference type="Pfam" id="PF12460"/>
    </source>
</evidence>
<dbReference type="InterPro" id="IPR016024">
    <property type="entry name" value="ARM-type_fold"/>
</dbReference>
<dbReference type="PANTHER" id="PTHR12891:SF0">
    <property type="entry name" value="MMS19 NUCLEOTIDE EXCISION REPAIR PROTEIN HOMOLOG"/>
    <property type="match status" value="1"/>
</dbReference>
<keyword evidence="4" id="KW-0227">DNA damage</keyword>
<protein>
    <recommendedName>
        <fullName evidence="4">MMS19 nucleotide excision repair protein</fullName>
    </recommendedName>
</protein>
<dbReference type="InterPro" id="IPR039920">
    <property type="entry name" value="MMS19"/>
</dbReference>
<comment type="similarity">
    <text evidence="4">Belongs to the MET18/MMS19 family.</text>
</comment>
<dbReference type="SUPFAM" id="SSF48371">
    <property type="entry name" value="ARM repeat"/>
    <property type="match status" value="1"/>
</dbReference>
<organism evidence="7 8">
    <name type="scientific">Blumeria hordei</name>
    <name type="common">Barley powdery mildew</name>
    <name type="synonym">Blumeria graminis f. sp. hordei</name>
    <dbReference type="NCBI Taxonomy" id="2867405"/>
    <lineage>
        <taxon>Eukaryota</taxon>
        <taxon>Fungi</taxon>
        <taxon>Dikarya</taxon>
        <taxon>Ascomycota</taxon>
        <taxon>Pezizomycotina</taxon>
        <taxon>Leotiomycetes</taxon>
        <taxon>Erysiphales</taxon>
        <taxon>Erysiphaceae</taxon>
        <taxon>Blumeria</taxon>
    </lineage>
</organism>
<dbReference type="GO" id="GO:0006281">
    <property type="term" value="P:DNA repair"/>
    <property type="evidence" value="ECO:0007669"/>
    <property type="project" value="UniProtKB-UniRule"/>
</dbReference>
<evidence type="ECO:0000256" key="1">
    <source>
        <dbReference type="ARBA" id="ARBA00004123"/>
    </source>
</evidence>
<keyword evidence="2" id="KW-0677">Repeat</keyword>
<gene>
    <name evidence="7" type="ORF">BLGHR1_16876</name>
</gene>
<proteinExistence type="inferred from homology"/>
<keyword evidence="3 4" id="KW-0539">Nucleus</keyword>
<dbReference type="GO" id="GO:0005634">
    <property type="term" value="C:nucleus"/>
    <property type="evidence" value="ECO:0007669"/>
    <property type="project" value="UniProtKB-SubCell"/>
</dbReference>
<dbReference type="Pfam" id="PF14500">
    <property type="entry name" value="MMS19_N"/>
    <property type="match status" value="1"/>
</dbReference>
<dbReference type="InterPro" id="IPR024687">
    <property type="entry name" value="MMS19_C"/>
</dbReference>
<accession>A0A383V0D5</accession>
<dbReference type="AlphaFoldDB" id="A0A383V0D5"/>
<dbReference type="GO" id="GO:0016226">
    <property type="term" value="P:iron-sulfur cluster assembly"/>
    <property type="evidence" value="ECO:0007669"/>
    <property type="project" value="UniProtKB-UniRule"/>
</dbReference>
<sequence>MASNNLREWMEASLPLVDSTIEDDISRNNTEEKTPATLAEDIQQDELQIGTLIHDITSNVNNDDFTQVSRALALLQESLRGLSKITRHDLRLLIDYFVKRLKNEEDQPLKDAGIGEIILLFLNFARHGDLEPGDAPLVLTGLFSLADNRTRLKELPGPIRQNVYTVVDYLFREYPQKITEEVGCDKVISGLLDLVVFEKKASCLLVIFQLISHVSRNWKLSSANIEDLFNSFVRYFPIKVGGAQDEATRLSMEMRRYLSDCMTSNDFYASLVFPHLIQRLDDRSSTSASSMHEVLAAIEECLAKYTIPTIKVWASQIWDAIKFEIWNGENEDNIKKSLEILRSITVSLETGHSSSSEEDSHLVQYVTKIATESRERIVDSPKDYLPSTGRILYVIASTSNHTFQLVSAAVIPCLLELWQRMTLASEKKMLLNIINNILKARIELLDMGNKPNRTGIMKSFTMFQEELVEIFSNAIFEIKRMAPTAPGTNSNFGNNVLCYLPALDGLTMLFKAPSYLSSVEQGMIVQELIQITTVIFPRKGSVHDEALKAIQKISSYQPTVFANMIIPTLMDKIPEFLPADAGTQTKGVQLVASFLNDIADISCLPCLQELETGFPEGSYSHYWHRNFDLFAKKLLSKLDAVLSTKGQNCFATILIAAILKGLRLFDGSLGPTQLAAVSPDPHILPYEFIWNHLLEESLPLDCLSLCGVDSQNWLCQKASTKRTQNHENFLHLVGCIFLLISRSKLNTPENNIVYKFNKTSTISSFVEEFQSPTLYSESQPLTGSESSHRVMINMALIYSFIGIRPDPDDDMNLTNTKGRLGISNKVGHMAANAIYSIAKIESAASSCVRIAMLYYAQILIAKFHCSRDKLPDGKTVLDVIKSLVSTSQNESLTYTMRVYQIIVYLAAASFACYDRQTMEPLFDILCKGLNPSHNNPQVCALVAKSFRMILADSFILNENNYIKIRPLRKGLLLELIKPLITQHHIDSQLMPQSLSHHNRTQEHYLVAIVGILGHIEHQLILDNFEINDLISLVLDGTNVPNDDWAKAEYIKLMHMLVLNRPDVMQLHIDSVIERMIERTHNTLEAPSDGNVECRILALKVLHALIEKFGQSLLLQRRTHLIAELAVAKDDCHADVRYLASQCSLAWIYAKS</sequence>
<evidence type="ECO:0000256" key="2">
    <source>
        <dbReference type="ARBA" id="ARBA00022737"/>
    </source>
</evidence>
<dbReference type="Proteomes" id="UP000275772">
    <property type="component" value="Unassembled WGS sequence"/>
</dbReference>
<dbReference type="PANTHER" id="PTHR12891">
    <property type="entry name" value="DNA REPAIR/TRANSCRIPTION PROTEIN MET18/MMS19"/>
    <property type="match status" value="1"/>
</dbReference>
<feature type="domain" description="MMS19 C-terminal" evidence="5">
    <location>
        <begin position="714"/>
        <end position="1104"/>
    </location>
</feature>
<evidence type="ECO:0000313" key="7">
    <source>
        <dbReference type="EMBL" id="SZF06073.1"/>
    </source>
</evidence>
<evidence type="ECO:0000256" key="4">
    <source>
        <dbReference type="RuleBase" id="RU367072"/>
    </source>
</evidence>
<dbReference type="VEuPathDB" id="FungiDB:BLGHR1_16876"/>
<dbReference type="GO" id="GO:0097361">
    <property type="term" value="C:cytosolic [4Fe-4S] assembly targeting complex"/>
    <property type="evidence" value="ECO:0007669"/>
    <property type="project" value="UniProtKB-UniRule"/>
</dbReference>
<keyword evidence="4" id="KW-0234">DNA repair</keyword>
<evidence type="ECO:0000259" key="6">
    <source>
        <dbReference type="Pfam" id="PF14500"/>
    </source>
</evidence>
<comment type="function">
    <text evidence="4">Key component of the cytosolic iron-sulfur protein assembly (CIA) complex, a multiprotein complex that mediates the incorporation of iron-sulfur cluster into apoproteins specifically involved in DNA metabolism and genomic integrity. In the CIA complex, MMS19 acts as an adapter between early-acting CIA components and a subset of cellular target iron-sulfur proteins.</text>
</comment>
<dbReference type="GO" id="GO:0051604">
    <property type="term" value="P:protein maturation"/>
    <property type="evidence" value="ECO:0007669"/>
    <property type="project" value="UniProtKB-UniRule"/>
</dbReference>